<name>A0AAV4XN92_CAEEX</name>
<organism evidence="1 2">
    <name type="scientific">Caerostris extrusa</name>
    <name type="common">Bark spider</name>
    <name type="synonym">Caerostris bankana</name>
    <dbReference type="NCBI Taxonomy" id="172846"/>
    <lineage>
        <taxon>Eukaryota</taxon>
        <taxon>Metazoa</taxon>
        <taxon>Ecdysozoa</taxon>
        <taxon>Arthropoda</taxon>
        <taxon>Chelicerata</taxon>
        <taxon>Arachnida</taxon>
        <taxon>Araneae</taxon>
        <taxon>Araneomorphae</taxon>
        <taxon>Entelegynae</taxon>
        <taxon>Araneoidea</taxon>
        <taxon>Araneidae</taxon>
        <taxon>Caerostris</taxon>
    </lineage>
</organism>
<sequence length="75" mass="8342">MISSLYEDPSFTIFALGKRATKASCAHRASLLVGVFNVRSHQAVVLVPQLCPILFFSRNFLRAQTTVRPSLSFVE</sequence>
<dbReference type="EMBL" id="BPLR01017927">
    <property type="protein sequence ID" value="GIY95534.1"/>
    <property type="molecule type" value="Genomic_DNA"/>
</dbReference>
<evidence type="ECO:0000313" key="2">
    <source>
        <dbReference type="Proteomes" id="UP001054945"/>
    </source>
</evidence>
<reference evidence="1 2" key="1">
    <citation type="submission" date="2021-06" db="EMBL/GenBank/DDBJ databases">
        <title>Caerostris extrusa draft genome.</title>
        <authorList>
            <person name="Kono N."/>
            <person name="Arakawa K."/>
        </authorList>
    </citation>
    <scope>NUCLEOTIDE SEQUENCE [LARGE SCALE GENOMIC DNA]</scope>
</reference>
<keyword evidence="2" id="KW-1185">Reference proteome</keyword>
<evidence type="ECO:0000313" key="1">
    <source>
        <dbReference type="EMBL" id="GIY95534.1"/>
    </source>
</evidence>
<dbReference type="Proteomes" id="UP001054945">
    <property type="component" value="Unassembled WGS sequence"/>
</dbReference>
<comment type="caution">
    <text evidence="1">The sequence shown here is derived from an EMBL/GenBank/DDBJ whole genome shotgun (WGS) entry which is preliminary data.</text>
</comment>
<protein>
    <submittedName>
        <fullName evidence="1">Uncharacterized protein</fullName>
    </submittedName>
</protein>
<proteinExistence type="predicted"/>
<dbReference type="AlphaFoldDB" id="A0AAV4XN92"/>
<gene>
    <name evidence="1" type="ORF">CEXT_230691</name>
</gene>
<accession>A0AAV4XN92</accession>